<dbReference type="KEGG" id="mhey:H2LOC_000140"/>
<evidence type="ECO:0000313" key="2">
    <source>
        <dbReference type="Proteomes" id="UP000309061"/>
    </source>
</evidence>
<keyword evidence="2" id="KW-1185">Reference proteome</keyword>
<accession>A0A6B8KCS3</accession>
<dbReference type="RefSeq" id="WP_136494549.1">
    <property type="nucleotide sequence ID" value="NZ_CP046052.1"/>
</dbReference>
<gene>
    <name evidence="1" type="ORF">H2LOC_000140</name>
</gene>
<dbReference type="AlphaFoldDB" id="A0A6B8KCS3"/>
<dbReference type="Proteomes" id="UP000309061">
    <property type="component" value="Chromosome"/>
</dbReference>
<sequence>MPPLRSALIAAGVMAVSTAVLIEGWRLVSFGFDDAAAFALLQPRKNVSDAKRRKEIVDALTRVERWRSEPGVSSRAMKTLFLLQKALQNPPVEEKKLIDFLTVEPTAGQEWLELARLRWNRGAALDEITEALQMSSVTHPRELQTMLYRTLDQIELWEFLPRDMQRTTMNDLVDLARRVLLDQAILVREAFAAKSPRVQEAMKQELQARGDGGRFWLQALDAQH</sequence>
<evidence type="ECO:0000313" key="1">
    <source>
        <dbReference type="EMBL" id="QGM44240.1"/>
    </source>
</evidence>
<name>A0A6B8KCS3_9HYPH</name>
<proteinExistence type="predicted"/>
<protein>
    <submittedName>
        <fullName evidence="1">Uncharacterized protein</fullName>
    </submittedName>
</protein>
<organism evidence="1 2">
    <name type="scientific">Methylocystis heyeri</name>
    <dbReference type="NCBI Taxonomy" id="391905"/>
    <lineage>
        <taxon>Bacteria</taxon>
        <taxon>Pseudomonadati</taxon>
        <taxon>Pseudomonadota</taxon>
        <taxon>Alphaproteobacteria</taxon>
        <taxon>Hyphomicrobiales</taxon>
        <taxon>Methylocystaceae</taxon>
        <taxon>Methylocystis</taxon>
    </lineage>
</organism>
<dbReference type="EMBL" id="CP046052">
    <property type="protein sequence ID" value="QGM44240.1"/>
    <property type="molecule type" value="Genomic_DNA"/>
</dbReference>
<reference evidence="1 2" key="1">
    <citation type="submission" date="2019-11" db="EMBL/GenBank/DDBJ databases">
        <title>The genome sequence of Methylocystis heyeri.</title>
        <authorList>
            <person name="Oshkin I.Y."/>
            <person name="Miroshnikov K."/>
            <person name="Dedysh S.N."/>
        </authorList>
    </citation>
    <scope>NUCLEOTIDE SEQUENCE [LARGE SCALE GENOMIC DNA]</scope>
    <source>
        <strain evidence="1 2">H2</strain>
    </source>
</reference>